<dbReference type="KEGG" id="lji:ELX58_00980"/>
<evidence type="ECO:0000313" key="1">
    <source>
        <dbReference type="EMBL" id="QBP17773.1"/>
    </source>
</evidence>
<sequence>MAFSKIAKEIIDYEKKHNGMTDTQLAFNLHLSVERLHGIKSMQKLPTNEEKTMIEQFFINNN</sequence>
<evidence type="ECO:0000313" key="2">
    <source>
        <dbReference type="Proteomes" id="UP000294321"/>
    </source>
</evidence>
<evidence type="ECO:0008006" key="3">
    <source>
        <dbReference type="Google" id="ProtNLM"/>
    </source>
</evidence>
<reference evidence="2" key="1">
    <citation type="submission" date="2018-12" db="EMBL/GenBank/DDBJ databases">
        <title>A new species of lactobacillus.</title>
        <authorList>
            <person name="Jian Y."/>
            <person name="Xin L."/>
            <person name="Hong Z.J."/>
            <person name="Ming L.Z."/>
            <person name="Hong X.Z."/>
        </authorList>
    </citation>
    <scope>NUCLEOTIDE SEQUENCE [LARGE SCALE GENOMIC DNA]</scope>
    <source>
        <strain evidence="2">HSLZ-75</strain>
    </source>
</reference>
<name>A0A4P6ZJQ9_9LACO</name>
<dbReference type="Proteomes" id="UP000294321">
    <property type="component" value="Chromosome"/>
</dbReference>
<gene>
    <name evidence="1" type="ORF">ELX58_00980</name>
</gene>
<dbReference type="AlphaFoldDB" id="A0A4P6ZJQ9"/>
<accession>A0A4P6ZJQ9</accession>
<protein>
    <recommendedName>
        <fullName evidence="3">XRE family transcriptional regulator</fullName>
    </recommendedName>
</protein>
<proteinExistence type="predicted"/>
<dbReference type="NCBIfam" id="NF040507">
    <property type="entry name" value="LBP_cg2779_fam"/>
    <property type="match status" value="1"/>
</dbReference>
<dbReference type="OrthoDB" id="2246554at2"/>
<dbReference type="InterPro" id="IPR059218">
    <property type="entry name" value="LBP_cg2779-like"/>
</dbReference>
<dbReference type="EMBL" id="CP034726">
    <property type="protein sequence ID" value="QBP17773.1"/>
    <property type="molecule type" value="Genomic_DNA"/>
</dbReference>
<dbReference type="RefSeq" id="WP_133441318.1">
    <property type="nucleotide sequence ID" value="NZ_CP034726.1"/>
</dbReference>
<organism evidence="1 2">
    <name type="scientific">Acetilactobacillus jinshanensis</name>
    <dbReference type="NCBI Taxonomy" id="1720083"/>
    <lineage>
        <taxon>Bacteria</taxon>
        <taxon>Bacillati</taxon>
        <taxon>Bacillota</taxon>
        <taxon>Bacilli</taxon>
        <taxon>Lactobacillales</taxon>
        <taxon>Lactobacillaceae</taxon>
        <taxon>Acetilactobacillus</taxon>
    </lineage>
</organism>
<keyword evidence="2" id="KW-1185">Reference proteome</keyword>